<sequence length="318" mass="36901">MPTPNILLHYWTEDGQSSTFQDILQQEIPSSILEVLQSELLLQLQSQRIQDQLPCFDWQNQRFQEKWDNITRSLLLQVTLPNYIWNQWIDELQSDDTPTDYLFNVLGAEPKEISPDTLLTAEVYFEAPDSLEELPEEESEENDTPEPEIIIIEEKVIEVELPKEKVPEPIPTKPVTEIIIENVQLTPNPSSNSSSFFQEEPKEQAPAGRKIMEVIADSTSEKVFEKLQGTDGSLKSLVETKMTETLANSISLNQKIKFIQSIFDGEGHHLNQLIDFIDKEAESQTWQMTIQQRYAEFHRADNEESWNELHELIRRKFN</sequence>
<protein>
    <submittedName>
        <fullName evidence="1">Uncharacterized protein</fullName>
    </submittedName>
</protein>
<dbReference type="EMBL" id="CP029346">
    <property type="protein sequence ID" value="AWL08759.1"/>
    <property type="molecule type" value="Genomic_DNA"/>
</dbReference>
<dbReference type="AlphaFoldDB" id="A0A2S2DTX1"/>
<evidence type="ECO:0000313" key="2">
    <source>
        <dbReference type="Proteomes" id="UP000245468"/>
    </source>
</evidence>
<reference evidence="2" key="1">
    <citation type="submission" date="2018-05" db="EMBL/GenBank/DDBJ databases">
        <title>Pseudarcicella sp. HME7025 Genome sequencing and assembly.</title>
        <authorList>
            <person name="Kim H."/>
            <person name="Kang H."/>
            <person name="Joh K."/>
        </authorList>
    </citation>
    <scope>NUCLEOTIDE SEQUENCE [LARGE SCALE GENOMIC DNA]</scope>
    <source>
        <strain evidence="2">HME7025</strain>
    </source>
</reference>
<keyword evidence="2" id="KW-1185">Reference proteome</keyword>
<accession>A0A2S2DTX1</accession>
<dbReference type="RefSeq" id="WP_109322487.1">
    <property type="nucleotide sequence ID" value="NZ_CP029346.1"/>
</dbReference>
<gene>
    <name evidence="1" type="ORF">HME7025_00889</name>
</gene>
<dbReference type="KEGG" id="psez:HME7025_00889"/>
<organism evidence="1 2">
    <name type="scientific">Aquirufa nivalisilvae</name>
    <dbReference type="NCBI Taxonomy" id="2516557"/>
    <lineage>
        <taxon>Bacteria</taxon>
        <taxon>Pseudomonadati</taxon>
        <taxon>Bacteroidota</taxon>
        <taxon>Cytophagia</taxon>
        <taxon>Cytophagales</taxon>
        <taxon>Flectobacillaceae</taxon>
        <taxon>Aquirufa</taxon>
    </lineage>
</organism>
<dbReference type="OrthoDB" id="1100725at2"/>
<evidence type="ECO:0000313" key="1">
    <source>
        <dbReference type="EMBL" id="AWL08759.1"/>
    </source>
</evidence>
<dbReference type="Proteomes" id="UP000245468">
    <property type="component" value="Chromosome"/>
</dbReference>
<proteinExistence type="predicted"/>
<name>A0A2S2DTX1_9BACT</name>